<comment type="caution">
    <text evidence="15">The sequence shown here is derived from an EMBL/GenBank/DDBJ whole genome shotgun (WGS) entry which is preliminary data.</text>
</comment>
<dbReference type="PANTHER" id="PTHR30540">
    <property type="entry name" value="OSMOTIC STRESS POTASSIUM TRANSPORTER"/>
    <property type="match status" value="1"/>
</dbReference>
<evidence type="ECO:0000256" key="3">
    <source>
        <dbReference type="ARBA" id="ARBA00022448"/>
    </source>
</evidence>
<evidence type="ECO:0000313" key="15">
    <source>
        <dbReference type="EMBL" id="KEQ01181.1"/>
    </source>
</evidence>
<keyword evidence="7 12" id="KW-0769">Symport</keyword>
<feature type="domain" description="K+ potassium transporter C-terminal" evidence="14">
    <location>
        <begin position="472"/>
        <end position="623"/>
    </location>
</feature>
<dbReference type="InterPro" id="IPR023051">
    <property type="entry name" value="Kup"/>
</dbReference>
<feature type="transmembrane region" description="Helical" evidence="12">
    <location>
        <begin position="362"/>
        <end position="385"/>
    </location>
</feature>
<evidence type="ECO:0000256" key="11">
    <source>
        <dbReference type="ARBA" id="ARBA00023136"/>
    </source>
</evidence>
<evidence type="ECO:0000256" key="10">
    <source>
        <dbReference type="ARBA" id="ARBA00023065"/>
    </source>
</evidence>
<keyword evidence="6 12" id="KW-0812">Transmembrane</keyword>
<protein>
    <recommendedName>
        <fullName evidence="12">Probable potassium transport system protein Kup</fullName>
    </recommendedName>
</protein>
<dbReference type="Pfam" id="PF22776">
    <property type="entry name" value="K_trans_C"/>
    <property type="match status" value="1"/>
</dbReference>
<reference evidence="15 16" key="1">
    <citation type="journal article" date="2014" name="PLoS Genet.">
        <title>Hidden diversity in honey bee gut symbionts detected by single-cell genomics.</title>
        <authorList>
            <person name="Engel P."/>
            <person name="Stepanauskas R."/>
            <person name="Moran N."/>
        </authorList>
    </citation>
    <scope>NUCLEOTIDE SEQUENCE [LARGE SCALE GENOMIC DNA]</scope>
    <source>
        <strain evidence="15 16">SCGC AB-598-J21</strain>
    </source>
</reference>
<dbReference type="InterPro" id="IPR003855">
    <property type="entry name" value="K+_transporter"/>
</dbReference>
<feature type="transmembrane region" description="Helical" evidence="12">
    <location>
        <begin position="97"/>
        <end position="117"/>
    </location>
</feature>
<sequence length="623" mass="68769">MRKQFSANTAMTLAALGIVYGDIGTSPLYALKESFRASTIAPTETNVLGFVSLIVWSLLLIVTLKYVLFILRADNNGEGGVVVLMQQAMQHLKGKPVWIVMMMGLTGTALFYGDAMITPAVSVLSAAEGLTVISESFRPYVMPIALIILFGLFLIQKKGTHKIGTLFGPVMLIWFSAIALIGLYQIVQAPKIILAFSPFYAINFAINHGWDGFIGLGCVVLAVTGAEALYADMGHFGRKPIQTAWIKIVLPSLIINYLGQGALILHNPNAINNPFFLSAPHWLLIPLIILATFATIIASQAVIAGAYSLTRQAIQLGFAPRMNIIHTNNEEVGQIYLPLVNWLLLVAVTLVVLAFHDSEHLASAYGIAVTGTMVITSCLFCVVMIKNWRWPIPLALLLTSVFLCFDLVFFSSNLLKLIHGGWFPVMVALIVVTLFSTWRRGQAQLLQAQQNQEFSLDNFVENLHDYPPQIVSGNAVFMVSDPFSIPRALLHNLKHNKVLHSYNVLLSVKTKEIPYVADNDRIAMKQIGPRFTRVIANYGFQETANITHILKLMAEQGIKLDTMDTSFFLSHDSIVVAAKTKHGNMGRLRARLFKWLYKNSASAGNYYHIPANRVVELGAQVVI</sequence>
<keyword evidence="3 12" id="KW-0813">Transport</keyword>
<keyword evidence="5 12" id="KW-0633">Potassium transport</keyword>
<feature type="transmembrane region" description="Helical" evidence="12">
    <location>
        <begin position="137"/>
        <end position="155"/>
    </location>
</feature>
<dbReference type="InterPro" id="IPR053952">
    <property type="entry name" value="K_trans_C"/>
</dbReference>
<comment type="function">
    <text evidence="12">Transport of potassium into the cell. Likely operates as a K(+):H(+) symporter.</text>
</comment>
<proteinExistence type="inferred from homology"/>
<feature type="transmembrane region" description="Helical" evidence="12">
    <location>
        <begin position="417"/>
        <end position="438"/>
    </location>
</feature>
<dbReference type="PANTHER" id="PTHR30540:SF79">
    <property type="entry name" value="LOW AFFINITY POTASSIUM TRANSPORT SYSTEM PROTEIN KUP"/>
    <property type="match status" value="1"/>
</dbReference>
<dbReference type="Proteomes" id="UP000027644">
    <property type="component" value="Unassembled WGS sequence"/>
</dbReference>
<keyword evidence="8 12" id="KW-0630">Potassium</keyword>
<feature type="domain" description="K+ potassium transporter integral membrane" evidence="13">
    <location>
        <begin position="12"/>
        <end position="461"/>
    </location>
</feature>
<organism evidence="15 16">
    <name type="scientific">Snodgrassella alvi SCGC AB-598-J21</name>
    <dbReference type="NCBI Taxonomy" id="1385367"/>
    <lineage>
        <taxon>Bacteria</taxon>
        <taxon>Pseudomonadati</taxon>
        <taxon>Pseudomonadota</taxon>
        <taxon>Betaproteobacteria</taxon>
        <taxon>Neisseriales</taxon>
        <taxon>Neisseriaceae</taxon>
        <taxon>Snodgrassella</taxon>
    </lineage>
</organism>
<evidence type="ECO:0000256" key="6">
    <source>
        <dbReference type="ARBA" id="ARBA00022692"/>
    </source>
</evidence>
<feature type="transmembrane region" description="Helical" evidence="12">
    <location>
        <begin position="167"/>
        <end position="187"/>
    </location>
</feature>
<dbReference type="AlphaFoldDB" id="A0A074V7K4"/>
<accession>A0A074V7K4</accession>
<dbReference type="GO" id="GO:0015293">
    <property type="term" value="F:symporter activity"/>
    <property type="evidence" value="ECO:0007669"/>
    <property type="project" value="UniProtKB-UniRule"/>
</dbReference>
<name>A0A074V7K4_9NEIS</name>
<feature type="transmembrane region" description="Helical" evidence="12">
    <location>
        <begin position="335"/>
        <end position="356"/>
    </location>
</feature>
<keyword evidence="9 12" id="KW-1133">Transmembrane helix</keyword>
<comment type="similarity">
    <text evidence="2 12">Belongs to the HAK/KUP transporter (TC 2.A.72) family.</text>
</comment>
<comment type="subcellular location">
    <subcellularLocation>
        <location evidence="12">Cell membrane</location>
        <topology evidence="12">Multi-pass membrane protein</topology>
    </subcellularLocation>
    <subcellularLocation>
        <location evidence="1">Membrane</location>
        <topology evidence="1">Multi-pass membrane protein</topology>
    </subcellularLocation>
</comment>
<gene>
    <name evidence="12" type="primary">kup</name>
    <name evidence="15" type="ORF">SASC598J21_010360</name>
</gene>
<dbReference type="GO" id="GO:0005886">
    <property type="term" value="C:plasma membrane"/>
    <property type="evidence" value="ECO:0007669"/>
    <property type="project" value="UniProtKB-SubCell"/>
</dbReference>
<keyword evidence="4 12" id="KW-1003">Cell membrane</keyword>
<dbReference type="Pfam" id="PF02705">
    <property type="entry name" value="K_trans"/>
    <property type="match status" value="1"/>
</dbReference>
<feature type="transmembrane region" description="Helical" evidence="12">
    <location>
        <begin position="283"/>
        <end position="307"/>
    </location>
</feature>
<evidence type="ECO:0000256" key="12">
    <source>
        <dbReference type="HAMAP-Rule" id="MF_01522"/>
    </source>
</evidence>
<evidence type="ECO:0000259" key="14">
    <source>
        <dbReference type="Pfam" id="PF22776"/>
    </source>
</evidence>
<evidence type="ECO:0000256" key="5">
    <source>
        <dbReference type="ARBA" id="ARBA00022538"/>
    </source>
</evidence>
<comment type="catalytic activity">
    <reaction evidence="12">
        <text>K(+)(in) + H(+)(in) = K(+)(out) + H(+)(out)</text>
        <dbReference type="Rhea" id="RHEA:28490"/>
        <dbReference type="ChEBI" id="CHEBI:15378"/>
        <dbReference type="ChEBI" id="CHEBI:29103"/>
    </reaction>
</comment>
<feature type="transmembrane region" description="Helical" evidence="12">
    <location>
        <begin position="213"/>
        <end position="232"/>
    </location>
</feature>
<evidence type="ECO:0000256" key="7">
    <source>
        <dbReference type="ARBA" id="ARBA00022847"/>
    </source>
</evidence>
<evidence type="ECO:0000259" key="13">
    <source>
        <dbReference type="Pfam" id="PF02705"/>
    </source>
</evidence>
<dbReference type="HAMAP" id="MF_01522">
    <property type="entry name" value="Kup"/>
    <property type="match status" value="1"/>
</dbReference>
<keyword evidence="10 12" id="KW-0406">Ion transport</keyword>
<evidence type="ECO:0000256" key="1">
    <source>
        <dbReference type="ARBA" id="ARBA00004141"/>
    </source>
</evidence>
<evidence type="ECO:0000256" key="8">
    <source>
        <dbReference type="ARBA" id="ARBA00022958"/>
    </source>
</evidence>
<evidence type="ECO:0000256" key="4">
    <source>
        <dbReference type="ARBA" id="ARBA00022475"/>
    </source>
</evidence>
<dbReference type="GO" id="GO:0015079">
    <property type="term" value="F:potassium ion transmembrane transporter activity"/>
    <property type="evidence" value="ECO:0007669"/>
    <property type="project" value="UniProtKB-UniRule"/>
</dbReference>
<feature type="transmembrane region" description="Helical" evidence="12">
    <location>
        <begin position="45"/>
        <end position="68"/>
    </location>
</feature>
<evidence type="ECO:0000256" key="9">
    <source>
        <dbReference type="ARBA" id="ARBA00022989"/>
    </source>
</evidence>
<feature type="transmembrane region" description="Helical" evidence="12">
    <location>
        <begin position="244"/>
        <end position="263"/>
    </location>
</feature>
<dbReference type="InterPro" id="IPR053951">
    <property type="entry name" value="K_trans_N"/>
</dbReference>
<evidence type="ECO:0000313" key="16">
    <source>
        <dbReference type="Proteomes" id="UP000027644"/>
    </source>
</evidence>
<feature type="transmembrane region" description="Helical" evidence="12">
    <location>
        <begin position="392"/>
        <end position="411"/>
    </location>
</feature>
<keyword evidence="11 12" id="KW-0472">Membrane</keyword>
<dbReference type="EMBL" id="AVQL01000433">
    <property type="protein sequence ID" value="KEQ01181.1"/>
    <property type="molecule type" value="Genomic_DNA"/>
</dbReference>
<evidence type="ECO:0000256" key="2">
    <source>
        <dbReference type="ARBA" id="ARBA00007019"/>
    </source>
</evidence>